<evidence type="ECO:0000313" key="2">
    <source>
        <dbReference type="Proteomes" id="UP000886700"/>
    </source>
</evidence>
<evidence type="ECO:0000313" key="3">
    <source>
        <dbReference type="RefSeq" id="XP_040593016.1"/>
    </source>
</evidence>
<evidence type="ECO:0000256" key="1">
    <source>
        <dbReference type="SAM" id="MobiDB-lite"/>
    </source>
</evidence>
<feature type="region of interest" description="Disordered" evidence="1">
    <location>
        <begin position="19"/>
        <end position="235"/>
    </location>
</feature>
<organism evidence="2 3">
    <name type="scientific">Mesocricetus auratus</name>
    <name type="common">Golden hamster</name>
    <dbReference type="NCBI Taxonomy" id="10036"/>
    <lineage>
        <taxon>Eukaryota</taxon>
        <taxon>Metazoa</taxon>
        <taxon>Chordata</taxon>
        <taxon>Craniata</taxon>
        <taxon>Vertebrata</taxon>
        <taxon>Euteleostomi</taxon>
        <taxon>Mammalia</taxon>
        <taxon>Eutheria</taxon>
        <taxon>Euarchontoglires</taxon>
        <taxon>Glires</taxon>
        <taxon>Rodentia</taxon>
        <taxon>Myomorpha</taxon>
        <taxon>Muroidea</taxon>
        <taxon>Cricetidae</taxon>
        <taxon>Cricetinae</taxon>
        <taxon>Mesocricetus</taxon>
    </lineage>
</organism>
<protein>
    <submittedName>
        <fullName evidence="3">Translation initiation factor IF-2-like</fullName>
    </submittedName>
</protein>
<dbReference type="RefSeq" id="XP_040593016.1">
    <property type="nucleotide sequence ID" value="XM_040737082.1"/>
</dbReference>
<dbReference type="Proteomes" id="UP000886700">
    <property type="component" value="Unplaced"/>
</dbReference>
<feature type="compositionally biased region" description="Polar residues" evidence="1">
    <location>
        <begin position="302"/>
        <end position="312"/>
    </location>
</feature>
<keyword evidence="2" id="KW-1185">Reference proteome</keyword>
<feature type="compositionally biased region" description="Low complexity" evidence="1">
    <location>
        <begin position="173"/>
        <end position="196"/>
    </location>
</feature>
<reference evidence="3" key="1">
    <citation type="submission" date="2025-08" db="UniProtKB">
        <authorList>
            <consortium name="RefSeq"/>
        </authorList>
    </citation>
    <scope>IDENTIFICATION</scope>
    <source>
        <tissue evidence="3">Liver</tissue>
    </source>
</reference>
<sequence length="312" mass="32708">MINYPRGRTALLLQLLPHGLHSQTGPGGKKRKKPGPARPSSSAAASRTSNTRGPKQLCLGRTPPRVPRPAQAAPEAPRARRKRPGLKAAARAHKGRPAGRPPALPVSPRLRPLSSPRHSAGLHSRGRTHSGGVALRGPPPLPGGRSLASAPASARLPGWAVTAYRPPRPPRSGPLLRPLRRLPGARGRTPPSSGSPRPFPLPRPESQNNWSRAGAGRKRKTGRAEAARGDAGVRAGACQGACAEPGRRGHPAAGAQAWPGGKRFRTEAVCGCIRNSVLLHLFLPEASPGDTCLQTRPGVRDNGTQQQNTPGS</sequence>
<feature type="compositionally biased region" description="Low complexity" evidence="1">
    <location>
        <begin position="106"/>
        <end position="117"/>
    </location>
</feature>
<feature type="region of interest" description="Disordered" evidence="1">
    <location>
        <begin position="292"/>
        <end position="312"/>
    </location>
</feature>
<name>A0ABM2WX17_MESAU</name>
<feature type="compositionally biased region" description="Basic residues" evidence="1">
    <location>
        <begin position="79"/>
        <end position="97"/>
    </location>
</feature>
<gene>
    <name evidence="3" type="primary">LOC106022664</name>
</gene>
<feature type="compositionally biased region" description="Low complexity" evidence="1">
    <location>
        <begin position="38"/>
        <end position="47"/>
    </location>
</feature>
<accession>A0ABM2WX17</accession>
<proteinExistence type="predicted"/>
<dbReference type="GeneID" id="106022664"/>
<feature type="compositionally biased region" description="Low complexity" evidence="1">
    <location>
        <begin position="143"/>
        <end position="158"/>
    </location>
</feature>